<reference evidence="2 3" key="1">
    <citation type="submission" date="2019-06" db="EMBL/GenBank/DDBJ databases">
        <authorList>
            <person name="Meng X."/>
        </authorList>
    </citation>
    <scope>NUCLEOTIDE SEQUENCE [LARGE SCALE GENOMIC DNA]</scope>
    <source>
        <strain evidence="2 3">M625</strain>
    </source>
</reference>
<gene>
    <name evidence="2" type="ORF">FHK87_20505</name>
</gene>
<dbReference type="OrthoDB" id="1464815at2"/>
<dbReference type="PROSITE" id="PS51257">
    <property type="entry name" value="PROKAR_LIPOPROTEIN"/>
    <property type="match status" value="1"/>
</dbReference>
<dbReference type="AlphaFoldDB" id="A0A504J9F4"/>
<comment type="caution">
    <text evidence="2">The sequence shown here is derived from an EMBL/GenBank/DDBJ whole genome shotgun (WGS) entry which is preliminary data.</text>
</comment>
<proteinExistence type="predicted"/>
<organism evidence="2 3">
    <name type="scientific">Aquimarina algicola</name>
    <dbReference type="NCBI Taxonomy" id="2589995"/>
    <lineage>
        <taxon>Bacteria</taxon>
        <taxon>Pseudomonadati</taxon>
        <taxon>Bacteroidota</taxon>
        <taxon>Flavobacteriia</taxon>
        <taxon>Flavobacteriales</taxon>
        <taxon>Flavobacteriaceae</taxon>
        <taxon>Aquimarina</taxon>
    </lineage>
</organism>
<evidence type="ECO:0000256" key="1">
    <source>
        <dbReference type="SAM" id="Coils"/>
    </source>
</evidence>
<feature type="coiled-coil region" evidence="1">
    <location>
        <begin position="129"/>
        <end position="156"/>
    </location>
</feature>
<keyword evidence="1" id="KW-0175">Coiled coil</keyword>
<dbReference type="Proteomes" id="UP000315540">
    <property type="component" value="Unassembled WGS sequence"/>
</dbReference>
<dbReference type="EMBL" id="VFWZ01000008">
    <property type="protein sequence ID" value="TPN82811.1"/>
    <property type="molecule type" value="Genomic_DNA"/>
</dbReference>
<keyword evidence="3" id="KW-1185">Reference proteome</keyword>
<evidence type="ECO:0000313" key="2">
    <source>
        <dbReference type="EMBL" id="TPN82811.1"/>
    </source>
</evidence>
<dbReference type="RefSeq" id="WP_140596101.1">
    <property type="nucleotide sequence ID" value="NZ_VFWZ01000008.1"/>
</dbReference>
<accession>A0A504J9F4</accession>
<evidence type="ECO:0000313" key="3">
    <source>
        <dbReference type="Proteomes" id="UP000315540"/>
    </source>
</evidence>
<sequence>MNTKNYLHIIFFFVLTACSQNKNVNADTSLNIIVNETNEPIILWYNIEADVITRVMFPYNIMMYNKTNNDYVVNSVRYLYRRQDDNYSGGIGGGKLHYKTNENFYLFTDNGKSFKINQKDSLDYLLYSLHILKEKNTEQQQALEIYKEEMRAQQKDSMHVGTLKQFRKKHPELTEYFLERDSIRISYRKKDQEKPRQFRISVSDNGTREVKLKSW</sequence>
<name>A0A504J9F4_9FLAO</name>
<protein>
    <submittedName>
        <fullName evidence="2">Uncharacterized protein</fullName>
    </submittedName>
</protein>